<evidence type="ECO:0000256" key="11">
    <source>
        <dbReference type="PROSITE-ProRule" id="PRU00560"/>
    </source>
</evidence>
<sequence length="430" mass="50536">MDLLKDLNKEQKEAVLHVDGPLLVLAGAGSGKTKVLTHRIAYLIREKNVHPASILAITFTNKAAKEMRERIDRLVEDVSDSIWVSTFHSMCVRILRRDIEKIDYDKNFVIFDYTDQQNVVKDCLKELNLNEKNYPPKSILEMIGRAKDELITPDIYLKMYSGDFRMEKIARVYELYQKKLKQNNALDFDDIIMLTIRLFLDNPEVLNYYQRKFRYILVDEYQDTNTAQYSLVSLLAQGYRNLCVVGDDDQSIYGWRGANIRNILDFEKEFKDAKVIKLEQNYRSTQTILDAANHVIKNNLGRKSKRLWTNNKEGDAIKYLECLNEHEEAYFVASEIKRLCREQNRSYKDFAILYRINAMSRVVEDMLMKEGISYKIFGGLKFYDRKEIKDVIAYLRVIQNPADNISLKRIINEQKGNRKYNVRYSRETGK</sequence>
<dbReference type="PROSITE" id="PS51217">
    <property type="entry name" value="UVRD_HELICASE_CTER"/>
    <property type="match status" value="1"/>
</dbReference>
<dbReference type="Proteomes" id="UP000019109">
    <property type="component" value="Unassembled WGS sequence"/>
</dbReference>
<dbReference type="SUPFAM" id="SSF52540">
    <property type="entry name" value="P-loop containing nucleoside triphosphate hydrolases"/>
    <property type="match status" value="1"/>
</dbReference>
<feature type="domain" description="UvrD-like helicase ATP-binding" evidence="12">
    <location>
        <begin position="5"/>
        <end position="285"/>
    </location>
</feature>
<evidence type="ECO:0000313" key="15">
    <source>
        <dbReference type="Proteomes" id="UP000019109"/>
    </source>
</evidence>
<keyword evidence="7" id="KW-0413">Isomerase</keyword>
<dbReference type="Gene3D" id="3.40.50.300">
    <property type="entry name" value="P-loop containing nucleotide triphosphate hydrolases"/>
    <property type="match status" value="2"/>
</dbReference>
<dbReference type="PANTHER" id="PTHR11070">
    <property type="entry name" value="UVRD / RECB / PCRA DNA HELICASE FAMILY MEMBER"/>
    <property type="match status" value="1"/>
</dbReference>
<dbReference type="InterPro" id="IPR000212">
    <property type="entry name" value="DNA_helicase_UvrD/REP"/>
</dbReference>
<evidence type="ECO:0000256" key="1">
    <source>
        <dbReference type="ARBA" id="ARBA00009922"/>
    </source>
</evidence>
<keyword evidence="4 11" id="KW-0347">Helicase</keyword>
<dbReference type="CDD" id="cd17932">
    <property type="entry name" value="DEXQc_UvrD"/>
    <property type="match status" value="1"/>
</dbReference>
<accession>W4V4A5</accession>
<evidence type="ECO:0000256" key="7">
    <source>
        <dbReference type="ARBA" id="ARBA00023235"/>
    </source>
</evidence>
<evidence type="ECO:0000256" key="3">
    <source>
        <dbReference type="ARBA" id="ARBA00022801"/>
    </source>
</evidence>
<dbReference type="InterPro" id="IPR013986">
    <property type="entry name" value="DExx_box_DNA_helicase_dom_sf"/>
</dbReference>
<comment type="catalytic activity">
    <reaction evidence="10">
        <text>ATP + H2O = ADP + phosphate + H(+)</text>
        <dbReference type="Rhea" id="RHEA:13065"/>
        <dbReference type="ChEBI" id="CHEBI:15377"/>
        <dbReference type="ChEBI" id="CHEBI:15378"/>
        <dbReference type="ChEBI" id="CHEBI:30616"/>
        <dbReference type="ChEBI" id="CHEBI:43474"/>
        <dbReference type="ChEBI" id="CHEBI:456216"/>
        <dbReference type="EC" id="5.6.2.4"/>
    </reaction>
</comment>
<comment type="catalytic activity">
    <reaction evidence="8">
        <text>Couples ATP hydrolysis with the unwinding of duplex DNA by translocating in the 3'-5' direction.</text>
        <dbReference type="EC" id="5.6.2.4"/>
    </reaction>
</comment>
<evidence type="ECO:0000256" key="6">
    <source>
        <dbReference type="ARBA" id="ARBA00023125"/>
    </source>
</evidence>
<dbReference type="GO" id="GO:0003677">
    <property type="term" value="F:DNA binding"/>
    <property type="evidence" value="ECO:0007669"/>
    <property type="project" value="UniProtKB-KW"/>
</dbReference>
<feature type="domain" description="UvrD-like helicase C-terminal" evidence="13">
    <location>
        <begin position="286"/>
        <end position="430"/>
    </location>
</feature>
<evidence type="ECO:0000256" key="9">
    <source>
        <dbReference type="ARBA" id="ARBA00034808"/>
    </source>
</evidence>
<keyword evidence="6" id="KW-0238">DNA-binding</keyword>
<evidence type="ECO:0000259" key="12">
    <source>
        <dbReference type="PROSITE" id="PS51198"/>
    </source>
</evidence>
<dbReference type="EC" id="5.6.2.4" evidence="9"/>
<evidence type="ECO:0000259" key="13">
    <source>
        <dbReference type="PROSITE" id="PS51217"/>
    </source>
</evidence>
<organism evidence="14 15">
    <name type="scientific">Acetivibrio straminisolvens JCM 21531</name>
    <dbReference type="NCBI Taxonomy" id="1294263"/>
    <lineage>
        <taxon>Bacteria</taxon>
        <taxon>Bacillati</taxon>
        <taxon>Bacillota</taxon>
        <taxon>Clostridia</taxon>
        <taxon>Eubacteriales</taxon>
        <taxon>Oscillospiraceae</taxon>
        <taxon>Acetivibrio</taxon>
    </lineage>
</organism>
<dbReference type="PROSITE" id="PS51198">
    <property type="entry name" value="UVRD_HELICASE_ATP_BIND"/>
    <property type="match status" value="1"/>
</dbReference>
<evidence type="ECO:0000256" key="10">
    <source>
        <dbReference type="ARBA" id="ARBA00048988"/>
    </source>
</evidence>
<feature type="binding site" evidence="11">
    <location>
        <begin position="26"/>
        <end position="33"/>
    </location>
    <ligand>
        <name>ATP</name>
        <dbReference type="ChEBI" id="CHEBI:30616"/>
    </ligand>
</feature>
<dbReference type="STRING" id="1294263.JCM21531_1719"/>
<dbReference type="GO" id="GO:0016887">
    <property type="term" value="F:ATP hydrolysis activity"/>
    <property type="evidence" value="ECO:0007669"/>
    <property type="project" value="RHEA"/>
</dbReference>
<gene>
    <name evidence="14" type="ORF">JCM21531_1719</name>
</gene>
<keyword evidence="5 11" id="KW-0067">ATP-binding</keyword>
<keyword evidence="3 11" id="KW-0378">Hydrolase</keyword>
<evidence type="ECO:0000313" key="14">
    <source>
        <dbReference type="EMBL" id="GAE88285.1"/>
    </source>
</evidence>
<dbReference type="InterPro" id="IPR014016">
    <property type="entry name" value="UvrD-like_ATP-bd"/>
</dbReference>
<dbReference type="Pfam" id="PF00580">
    <property type="entry name" value="UvrD-helicase"/>
    <property type="match status" value="1"/>
</dbReference>
<dbReference type="Gene3D" id="1.10.486.10">
    <property type="entry name" value="PCRA, domain 4"/>
    <property type="match status" value="1"/>
</dbReference>
<dbReference type="Pfam" id="PF13361">
    <property type="entry name" value="UvrD_C"/>
    <property type="match status" value="1"/>
</dbReference>
<evidence type="ECO:0000256" key="4">
    <source>
        <dbReference type="ARBA" id="ARBA00022806"/>
    </source>
</evidence>
<dbReference type="EMBL" id="BAVR01000016">
    <property type="protein sequence ID" value="GAE88285.1"/>
    <property type="molecule type" value="Genomic_DNA"/>
</dbReference>
<evidence type="ECO:0000256" key="5">
    <source>
        <dbReference type="ARBA" id="ARBA00022840"/>
    </source>
</evidence>
<dbReference type="GO" id="GO:0000725">
    <property type="term" value="P:recombinational repair"/>
    <property type="evidence" value="ECO:0007669"/>
    <property type="project" value="TreeGrafter"/>
</dbReference>
<dbReference type="GO" id="GO:0043138">
    <property type="term" value="F:3'-5' DNA helicase activity"/>
    <property type="evidence" value="ECO:0007669"/>
    <property type="project" value="UniProtKB-EC"/>
</dbReference>
<reference evidence="14" key="1">
    <citation type="journal article" date="2014" name="Genome Announc.">
        <title>Draft Genome Sequence of Clostridium straminisolvens Strain JCM 21531T, Isolated from a Cellulose-Degrading Bacterial Community.</title>
        <authorList>
            <person name="Yuki M."/>
            <person name="Oshima K."/>
            <person name="Suda W."/>
            <person name="Sakamoto M."/>
            <person name="Kitamura K."/>
            <person name="Iida T."/>
            <person name="Hattori M."/>
            <person name="Ohkuma M."/>
        </authorList>
    </citation>
    <scope>NUCLEOTIDE SEQUENCE [LARGE SCALE GENOMIC DNA]</scope>
    <source>
        <strain evidence="14">JCM 21531</strain>
    </source>
</reference>
<dbReference type="CDD" id="cd18807">
    <property type="entry name" value="SF1_C_UvrD"/>
    <property type="match status" value="1"/>
</dbReference>
<keyword evidence="2 11" id="KW-0547">Nucleotide-binding</keyword>
<comment type="caution">
    <text evidence="14">The sequence shown here is derived from an EMBL/GenBank/DDBJ whole genome shotgun (WGS) entry which is preliminary data.</text>
</comment>
<dbReference type="GO" id="GO:0033202">
    <property type="term" value="C:DNA helicase complex"/>
    <property type="evidence" value="ECO:0007669"/>
    <property type="project" value="TreeGrafter"/>
</dbReference>
<comment type="similarity">
    <text evidence="1">Belongs to the helicase family. UvrD subfamily.</text>
</comment>
<protein>
    <recommendedName>
        <fullName evidence="9">DNA 3'-5' helicase</fullName>
        <ecNumber evidence="9">5.6.2.4</ecNumber>
    </recommendedName>
</protein>
<evidence type="ECO:0000256" key="2">
    <source>
        <dbReference type="ARBA" id="ARBA00022741"/>
    </source>
</evidence>
<evidence type="ECO:0000256" key="8">
    <source>
        <dbReference type="ARBA" id="ARBA00034617"/>
    </source>
</evidence>
<dbReference type="FunFam" id="1.10.10.160:FF:000001">
    <property type="entry name" value="ATP-dependent DNA helicase"/>
    <property type="match status" value="1"/>
</dbReference>
<dbReference type="InterPro" id="IPR027417">
    <property type="entry name" value="P-loop_NTPase"/>
</dbReference>
<dbReference type="GO" id="GO:0005829">
    <property type="term" value="C:cytosol"/>
    <property type="evidence" value="ECO:0007669"/>
    <property type="project" value="TreeGrafter"/>
</dbReference>
<dbReference type="GO" id="GO:0009314">
    <property type="term" value="P:response to radiation"/>
    <property type="evidence" value="ECO:0007669"/>
    <property type="project" value="UniProtKB-ARBA"/>
</dbReference>
<keyword evidence="15" id="KW-1185">Reference proteome</keyword>
<name>W4V4A5_9FIRM</name>
<proteinExistence type="inferred from homology"/>
<dbReference type="Gene3D" id="1.10.10.160">
    <property type="match status" value="1"/>
</dbReference>
<dbReference type="AlphaFoldDB" id="W4V4A5"/>
<dbReference type="GO" id="GO:0005524">
    <property type="term" value="F:ATP binding"/>
    <property type="evidence" value="ECO:0007669"/>
    <property type="project" value="UniProtKB-UniRule"/>
</dbReference>
<dbReference type="PANTHER" id="PTHR11070:SF2">
    <property type="entry name" value="ATP-DEPENDENT DNA HELICASE SRS2"/>
    <property type="match status" value="1"/>
</dbReference>
<dbReference type="InterPro" id="IPR014017">
    <property type="entry name" value="DNA_helicase_UvrD-like_C"/>
</dbReference>